<evidence type="ECO:0000313" key="12">
    <source>
        <dbReference type="Proteomes" id="UP000524246"/>
    </source>
</evidence>
<evidence type="ECO:0000256" key="5">
    <source>
        <dbReference type="ARBA" id="ARBA00022777"/>
    </source>
</evidence>
<accession>A0A7X9FSB2</accession>
<proteinExistence type="predicted"/>
<protein>
    <submittedName>
        <fullName evidence="11">Protein kinase</fullName>
    </submittedName>
</protein>
<feature type="domain" description="Response regulatory" evidence="10">
    <location>
        <begin position="318"/>
        <end position="432"/>
    </location>
</feature>
<dbReference type="InterPro" id="IPR001789">
    <property type="entry name" value="Sig_transdc_resp-reg_receiver"/>
</dbReference>
<dbReference type="GO" id="GO:0004674">
    <property type="term" value="F:protein serine/threonine kinase activity"/>
    <property type="evidence" value="ECO:0007669"/>
    <property type="project" value="UniProtKB-KW"/>
</dbReference>
<evidence type="ECO:0000259" key="9">
    <source>
        <dbReference type="PROSITE" id="PS50011"/>
    </source>
</evidence>
<dbReference type="GO" id="GO:0005524">
    <property type="term" value="F:ATP binding"/>
    <property type="evidence" value="ECO:0007669"/>
    <property type="project" value="UniProtKB-UniRule"/>
</dbReference>
<dbReference type="SUPFAM" id="SSF56112">
    <property type="entry name" value="Protein kinase-like (PK-like)"/>
    <property type="match status" value="1"/>
</dbReference>
<keyword evidence="4 8" id="KW-0547">Nucleotide-binding</keyword>
<dbReference type="InterPro" id="IPR011006">
    <property type="entry name" value="CheY-like_superfamily"/>
</dbReference>
<dbReference type="InterPro" id="IPR011009">
    <property type="entry name" value="Kinase-like_dom_sf"/>
</dbReference>
<evidence type="ECO:0000256" key="7">
    <source>
        <dbReference type="PROSITE-ProRule" id="PRU00169"/>
    </source>
</evidence>
<dbReference type="PROSITE" id="PS00108">
    <property type="entry name" value="PROTEIN_KINASE_ST"/>
    <property type="match status" value="1"/>
</dbReference>
<dbReference type="SMART" id="SM00220">
    <property type="entry name" value="S_TKc"/>
    <property type="match status" value="1"/>
</dbReference>
<dbReference type="Gene3D" id="3.30.200.20">
    <property type="entry name" value="Phosphorylase Kinase, domain 1"/>
    <property type="match status" value="1"/>
</dbReference>
<dbReference type="SUPFAM" id="SSF52172">
    <property type="entry name" value="CheY-like"/>
    <property type="match status" value="1"/>
</dbReference>
<feature type="domain" description="Protein kinase" evidence="9">
    <location>
        <begin position="8"/>
        <end position="277"/>
    </location>
</feature>
<gene>
    <name evidence="11" type="ORF">GYA55_09080</name>
</gene>
<dbReference type="SMART" id="SM00448">
    <property type="entry name" value="REC"/>
    <property type="match status" value="1"/>
</dbReference>
<dbReference type="InterPro" id="IPR000719">
    <property type="entry name" value="Prot_kinase_dom"/>
</dbReference>
<comment type="caution">
    <text evidence="11">The sequence shown here is derived from an EMBL/GenBank/DDBJ whole genome shotgun (WGS) entry which is preliminary data.</text>
</comment>
<dbReference type="Pfam" id="PF00072">
    <property type="entry name" value="Response_reg"/>
    <property type="match status" value="1"/>
</dbReference>
<evidence type="ECO:0000259" key="10">
    <source>
        <dbReference type="PROSITE" id="PS50110"/>
    </source>
</evidence>
<dbReference type="Pfam" id="PF00069">
    <property type="entry name" value="Pkinase"/>
    <property type="match status" value="1"/>
</dbReference>
<dbReference type="PANTHER" id="PTHR24351">
    <property type="entry name" value="RIBOSOMAL PROTEIN S6 KINASE"/>
    <property type="match status" value="1"/>
</dbReference>
<evidence type="ECO:0000313" key="11">
    <source>
        <dbReference type="EMBL" id="NMC63307.1"/>
    </source>
</evidence>
<dbReference type="Proteomes" id="UP000524246">
    <property type="component" value="Unassembled WGS sequence"/>
</dbReference>
<name>A0A7X9FSB2_9DELT</name>
<dbReference type="InterPro" id="IPR008271">
    <property type="entry name" value="Ser/Thr_kinase_AS"/>
</dbReference>
<dbReference type="Gene3D" id="1.10.510.10">
    <property type="entry name" value="Transferase(Phosphotransferase) domain 1"/>
    <property type="match status" value="1"/>
</dbReference>
<feature type="binding site" evidence="8">
    <location>
        <position position="37"/>
    </location>
    <ligand>
        <name>ATP</name>
        <dbReference type="ChEBI" id="CHEBI:30616"/>
    </ligand>
</feature>
<dbReference type="PROSITE" id="PS50011">
    <property type="entry name" value="PROTEIN_KINASE_DOM"/>
    <property type="match status" value="1"/>
</dbReference>
<evidence type="ECO:0000256" key="1">
    <source>
        <dbReference type="ARBA" id="ARBA00022527"/>
    </source>
</evidence>
<dbReference type="CDD" id="cd00156">
    <property type="entry name" value="REC"/>
    <property type="match status" value="1"/>
</dbReference>
<dbReference type="PROSITE" id="PS00107">
    <property type="entry name" value="PROTEIN_KINASE_ATP"/>
    <property type="match status" value="1"/>
</dbReference>
<keyword evidence="6 8" id="KW-0067">ATP-binding</keyword>
<sequence length="435" mass="49493">MQIIAGKYEVQKVIGEGASGRVYLVKHMELGSLYALKLLDPTLALEPRFIDRFKTEAEILRRFNHPGSVPLRDFGRTEEGLYYMAMDFCSGLPLKDRLHEKKRFSVEETLRYGMEMLGIVEAAHQAGIIHRDIKPENIMIEKDSKGREHLRILDFGIAKIKEHPHGVKRVTLEGASIGTPQYMSPEQAAGEKDLDHRVDIYSVGIVLYELVSGKVPFEGKNVVHTLLMQITQPAPSFKPSLRIPLHVEHVILKALEKDAEKRYQSAEEFRIACEEAIKKLSSSSLAGVVVQNQITEEQSAIIPSWETKSPVKGKKQYKILCLDDQEMIINILKHLLENEGYLVQTSTNWAVIHEYLFSDHVDLLISDVEMPGMKGTVVCQILKETMPDLKIVLFSNVPERQLEKMAENAKADAWISKNWMPSEWLENIRTVLEKK</sequence>
<dbReference type="InterPro" id="IPR017441">
    <property type="entry name" value="Protein_kinase_ATP_BS"/>
</dbReference>
<dbReference type="GO" id="GO:0000160">
    <property type="term" value="P:phosphorelay signal transduction system"/>
    <property type="evidence" value="ECO:0007669"/>
    <property type="project" value="InterPro"/>
</dbReference>
<organism evidence="11 12">
    <name type="scientific">SAR324 cluster bacterium</name>
    <dbReference type="NCBI Taxonomy" id="2024889"/>
    <lineage>
        <taxon>Bacteria</taxon>
        <taxon>Deltaproteobacteria</taxon>
        <taxon>SAR324 cluster</taxon>
    </lineage>
</organism>
<evidence type="ECO:0000256" key="2">
    <source>
        <dbReference type="ARBA" id="ARBA00022553"/>
    </source>
</evidence>
<dbReference type="AlphaFoldDB" id="A0A7X9FSB2"/>
<evidence type="ECO:0000256" key="6">
    <source>
        <dbReference type="ARBA" id="ARBA00022840"/>
    </source>
</evidence>
<dbReference type="EMBL" id="JAAZON010000405">
    <property type="protein sequence ID" value="NMC63307.1"/>
    <property type="molecule type" value="Genomic_DNA"/>
</dbReference>
<keyword evidence="1" id="KW-0723">Serine/threonine-protein kinase</keyword>
<dbReference type="PROSITE" id="PS50110">
    <property type="entry name" value="RESPONSE_REGULATORY"/>
    <property type="match status" value="1"/>
</dbReference>
<dbReference type="Gene3D" id="3.40.50.2300">
    <property type="match status" value="1"/>
</dbReference>
<evidence type="ECO:0000256" key="3">
    <source>
        <dbReference type="ARBA" id="ARBA00022679"/>
    </source>
</evidence>
<keyword evidence="5 11" id="KW-0418">Kinase</keyword>
<keyword evidence="3" id="KW-0808">Transferase</keyword>
<feature type="modified residue" description="4-aspartylphosphate" evidence="7">
    <location>
        <position position="367"/>
    </location>
</feature>
<evidence type="ECO:0000256" key="4">
    <source>
        <dbReference type="ARBA" id="ARBA00022741"/>
    </source>
</evidence>
<reference evidence="11 12" key="1">
    <citation type="journal article" date="2020" name="Biotechnol. Biofuels">
        <title>New insights from the biogas microbiome by comprehensive genome-resolved metagenomics of nearly 1600 species originating from multiple anaerobic digesters.</title>
        <authorList>
            <person name="Campanaro S."/>
            <person name="Treu L."/>
            <person name="Rodriguez-R L.M."/>
            <person name="Kovalovszki A."/>
            <person name="Ziels R.M."/>
            <person name="Maus I."/>
            <person name="Zhu X."/>
            <person name="Kougias P.G."/>
            <person name="Basile A."/>
            <person name="Luo G."/>
            <person name="Schluter A."/>
            <person name="Konstantinidis K.T."/>
            <person name="Angelidaki I."/>
        </authorList>
    </citation>
    <scope>NUCLEOTIDE SEQUENCE [LARGE SCALE GENOMIC DNA]</scope>
    <source>
        <strain evidence="11">AS27yjCOA_65</strain>
    </source>
</reference>
<keyword evidence="2 7" id="KW-0597">Phosphoprotein</keyword>
<dbReference type="CDD" id="cd14014">
    <property type="entry name" value="STKc_PknB_like"/>
    <property type="match status" value="1"/>
</dbReference>
<evidence type="ECO:0000256" key="8">
    <source>
        <dbReference type="PROSITE-ProRule" id="PRU10141"/>
    </source>
</evidence>